<proteinExistence type="predicted"/>
<reference evidence="1 2" key="1">
    <citation type="submission" date="2019-12" db="EMBL/GenBank/DDBJ databases">
        <authorList>
            <person name="Alioto T."/>
            <person name="Alioto T."/>
            <person name="Gomez Garrido J."/>
        </authorList>
    </citation>
    <scope>NUCLEOTIDE SEQUENCE [LARGE SCALE GENOMIC DNA]</scope>
</reference>
<name>A0A8S0S0S8_OLEEU</name>
<dbReference type="AlphaFoldDB" id="A0A8S0S0S8"/>
<gene>
    <name evidence="1" type="ORF">OLEA9_D000734</name>
</gene>
<accession>A0A8S0S0S8</accession>
<evidence type="ECO:0000313" key="2">
    <source>
        <dbReference type="Proteomes" id="UP000594638"/>
    </source>
</evidence>
<dbReference type="OrthoDB" id="9970435at2759"/>
<dbReference type="Gene3D" id="3.30.530.20">
    <property type="match status" value="1"/>
</dbReference>
<comment type="caution">
    <text evidence="1">The sequence shown here is derived from an EMBL/GenBank/DDBJ whole genome shotgun (WGS) entry which is preliminary data.</text>
</comment>
<dbReference type="Proteomes" id="UP000594638">
    <property type="component" value="Unassembled WGS sequence"/>
</dbReference>
<sequence length="60" mass="6819">MTFDVVAPSPSKIFDCYVRACLKSGGYVISPSNQVKRSVVRHMLAIDWKFWKSYMQTSSA</sequence>
<dbReference type="Gramene" id="OE9D000734T1">
    <property type="protein sequence ID" value="OE9D000734C1"/>
    <property type="gene ID" value="OE9D000734"/>
</dbReference>
<dbReference type="InterPro" id="IPR023393">
    <property type="entry name" value="START-like_dom_sf"/>
</dbReference>
<evidence type="ECO:0000313" key="1">
    <source>
        <dbReference type="EMBL" id="CAA2985114.1"/>
    </source>
</evidence>
<dbReference type="EMBL" id="CACTIH010003793">
    <property type="protein sequence ID" value="CAA2985114.1"/>
    <property type="molecule type" value="Genomic_DNA"/>
</dbReference>
<keyword evidence="2" id="KW-1185">Reference proteome</keyword>
<feature type="non-terminal residue" evidence="1">
    <location>
        <position position="60"/>
    </location>
</feature>
<organism evidence="1 2">
    <name type="scientific">Olea europaea subsp. europaea</name>
    <dbReference type="NCBI Taxonomy" id="158383"/>
    <lineage>
        <taxon>Eukaryota</taxon>
        <taxon>Viridiplantae</taxon>
        <taxon>Streptophyta</taxon>
        <taxon>Embryophyta</taxon>
        <taxon>Tracheophyta</taxon>
        <taxon>Spermatophyta</taxon>
        <taxon>Magnoliopsida</taxon>
        <taxon>eudicotyledons</taxon>
        <taxon>Gunneridae</taxon>
        <taxon>Pentapetalae</taxon>
        <taxon>asterids</taxon>
        <taxon>lamiids</taxon>
        <taxon>Lamiales</taxon>
        <taxon>Oleaceae</taxon>
        <taxon>Oleeae</taxon>
        <taxon>Olea</taxon>
    </lineage>
</organism>
<protein>
    <submittedName>
        <fullName evidence="1">ENHANCED DISEASE RESISTANCE 2</fullName>
    </submittedName>
</protein>